<evidence type="ECO:0000256" key="1">
    <source>
        <dbReference type="ARBA" id="ARBA00001933"/>
    </source>
</evidence>
<dbReference type="AlphaFoldDB" id="X0W319"/>
<dbReference type="InterPro" id="IPR050087">
    <property type="entry name" value="AON_synthase_class-II"/>
</dbReference>
<dbReference type="SUPFAM" id="SSF53383">
    <property type="entry name" value="PLP-dependent transferases"/>
    <property type="match status" value="1"/>
</dbReference>
<dbReference type="Gene3D" id="3.40.640.10">
    <property type="entry name" value="Type I PLP-dependent aspartate aminotransferase-like (Major domain)"/>
    <property type="match status" value="1"/>
</dbReference>
<keyword evidence="2" id="KW-0808">Transferase</keyword>
<dbReference type="GO" id="GO:0030170">
    <property type="term" value="F:pyridoxal phosphate binding"/>
    <property type="evidence" value="ECO:0007669"/>
    <property type="project" value="InterPro"/>
</dbReference>
<evidence type="ECO:0000313" key="5">
    <source>
        <dbReference type="EMBL" id="GAG25209.1"/>
    </source>
</evidence>
<comment type="cofactor">
    <cofactor evidence="1">
        <name>pyridoxal 5'-phosphate</name>
        <dbReference type="ChEBI" id="CHEBI:597326"/>
    </cofactor>
</comment>
<dbReference type="Gene3D" id="3.90.1150.10">
    <property type="entry name" value="Aspartate Aminotransferase, domain 1"/>
    <property type="match status" value="1"/>
</dbReference>
<dbReference type="Pfam" id="PF00155">
    <property type="entry name" value="Aminotran_1_2"/>
    <property type="match status" value="1"/>
</dbReference>
<dbReference type="InterPro" id="IPR015422">
    <property type="entry name" value="PyrdxlP-dep_Trfase_small"/>
</dbReference>
<gene>
    <name evidence="5" type="ORF">S01H1_53575</name>
</gene>
<proteinExistence type="predicted"/>
<dbReference type="InterPro" id="IPR015424">
    <property type="entry name" value="PyrdxlP-dep_Trfase"/>
</dbReference>
<sequence length="171" mass="18780">LQGKVHIEMGTFSKAFGTMGGSIVGSKELVTWCRNKTRSYLLSGSHPPATAAASIKALDLIEHEESDLVKRLWANINYFKKGIIDMGYNHAITEASTTAIIPIIFGDPKKSKEASNLLNSDYGIFALPIVFPMVPRGLDRIRVQANAALTKEQLDEGLRAFEELGSKLKIF</sequence>
<dbReference type="EMBL" id="BARS01034697">
    <property type="protein sequence ID" value="GAG25209.1"/>
    <property type="molecule type" value="Genomic_DNA"/>
</dbReference>
<name>X0W319_9ZZZZ</name>
<dbReference type="PANTHER" id="PTHR13693:SF3">
    <property type="entry name" value="LD36009P"/>
    <property type="match status" value="1"/>
</dbReference>
<dbReference type="InterPro" id="IPR004839">
    <property type="entry name" value="Aminotransferase_I/II_large"/>
</dbReference>
<evidence type="ECO:0000256" key="3">
    <source>
        <dbReference type="ARBA" id="ARBA00022898"/>
    </source>
</evidence>
<evidence type="ECO:0000259" key="4">
    <source>
        <dbReference type="Pfam" id="PF00155"/>
    </source>
</evidence>
<reference evidence="5" key="1">
    <citation type="journal article" date="2014" name="Front. Microbiol.">
        <title>High frequency of phylogenetically diverse reductive dehalogenase-homologous genes in deep subseafloor sedimentary metagenomes.</title>
        <authorList>
            <person name="Kawai M."/>
            <person name="Futagami T."/>
            <person name="Toyoda A."/>
            <person name="Takaki Y."/>
            <person name="Nishi S."/>
            <person name="Hori S."/>
            <person name="Arai W."/>
            <person name="Tsubouchi T."/>
            <person name="Morono Y."/>
            <person name="Uchiyama I."/>
            <person name="Ito T."/>
            <person name="Fujiyama A."/>
            <person name="Inagaki F."/>
            <person name="Takami H."/>
        </authorList>
    </citation>
    <scope>NUCLEOTIDE SEQUENCE</scope>
    <source>
        <strain evidence="5">Expedition CK06-06</strain>
    </source>
</reference>
<accession>X0W319</accession>
<feature type="domain" description="Aminotransferase class I/classII large" evidence="4">
    <location>
        <begin position="4"/>
        <end position="160"/>
    </location>
</feature>
<dbReference type="PANTHER" id="PTHR13693">
    <property type="entry name" value="CLASS II AMINOTRANSFERASE/8-AMINO-7-OXONONANOATE SYNTHASE"/>
    <property type="match status" value="1"/>
</dbReference>
<keyword evidence="3" id="KW-0663">Pyridoxal phosphate</keyword>
<dbReference type="GO" id="GO:0016740">
    <property type="term" value="F:transferase activity"/>
    <property type="evidence" value="ECO:0007669"/>
    <property type="project" value="UniProtKB-KW"/>
</dbReference>
<comment type="caution">
    <text evidence="5">The sequence shown here is derived from an EMBL/GenBank/DDBJ whole genome shotgun (WGS) entry which is preliminary data.</text>
</comment>
<protein>
    <recommendedName>
        <fullName evidence="4">Aminotransferase class I/classII large domain-containing protein</fullName>
    </recommendedName>
</protein>
<dbReference type="InterPro" id="IPR001917">
    <property type="entry name" value="Aminotrans_II_pyridoxalP_BS"/>
</dbReference>
<evidence type="ECO:0000256" key="2">
    <source>
        <dbReference type="ARBA" id="ARBA00022679"/>
    </source>
</evidence>
<organism evidence="5">
    <name type="scientific">marine sediment metagenome</name>
    <dbReference type="NCBI Taxonomy" id="412755"/>
    <lineage>
        <taxon>unclassified sequences</taxon>
        <taxon>metagenomes</taxon>
        <taxon>ecological metagenomes</taxon>
    </lineage>
</organism>
<dbReference type="PROSITE" id="PS00599">
    <property type="entry name" value="AA_TRANSFER_CLASS_2"/>
    <property type="match status" value="1"/>
</dbReference>
<dbReference type="InterPro" id="IPR015421">
    <property type="entry name" value="PyrdxlP-dep_Trfase_major"/>
</dbReference>
<feature type="non-terminal residue" evidence="5">
    <location>
        <position position="1"/>
    </location>
</feature>